<evidence type="ECO:0000313" key="5">
    <source>
        <dbReference type="EMBL" id="GGG21482.1"/>
    </source>
</evidence>
<dbReference type="AlphaFoldDB" id="A0A917G403"/>
<comment type="similarity">
    <text evidence="1">Belongs to the ATP-dependent DNA ligase family.</text>
</comment>
<dbReference type="InterPro" id="IPR016059">
    <property type="entry name" value="DNA_ligase_ATP-dep_CS"/>
</dbReference>
<name>A0A917G403_9BACL</name>
<protein>
    <recommendedName>
        <fullName evidence="4">ATP-dependent DNA ligase family profile domain-containing protein</fullName>
    </recommendedName>
</protein>
<evidence type="ECO:0000256" key="3">
    <source>
        <dbReference type="ARBA" id="ARBA00034003"/>
    </source>
</evidence>
<dbReference type="PANTHER" id="PTHR45674:SF4">
    <property type="entry name" value="DNA LIGASE 1"/>
    <property type="match status" value="1"/>
</dbReference>
<comment type="catalytic activity">
    <reaction evidence="3">
        <text>ATP + (deoxyribonucleotide)n-3'-hydroxyl + 5'-phospho-(deoxyribonucleotide)m = (deoxyribonucleotide)n+m + AMP + diphosphate.</text>
        <dbReference type="EC" id="6.5.1.1"/>
    </reaction>
</comment>
<evidence type="ECO:0000256" key="1">
    <source>
        <dbReference type="ARBA" id="ARBA00007572"/>
    </source>
</evidence>
<dbReference type="SUPFAM" id="SSF50249">
    <property type="entry name" value="Nucleic acid-binding proteins"/>
    <property type="match status" value="1"/>
</dbReference>
<reference evidence="5" key="2">
    <citation type="submission" date="2020-09" db="EMBL/GenBank/DDBJ databases">
        <authorList>
            <person name="Sun Q."/>
            <person name="Zhou Y."/>
        </authorList>
    </citation>
    <scope>NUCLEOTIDE SEQUENCE</scope>
    <source>
        <strain evidence="5">CGMCC 1.12987</strain>
    </source>
</reference>
<dbReference type="EMBL" id="BMGR01000017">
    <property type="protein sequence ID" value="GGG21482.1"/>
    <property type="molecule type" value="Genomic_DNA"/>
</dbReference>
<evidence type="ECO:0000313" key="6">
    <source>
        <dbReference type="Proteomes" id="UP000644756"/>
    </source>
</evidence>
<keyword evidence="6" id="KW-1185">Reference proteome</keyword>
<comment type="caution">
    <text evidence="5">The sequence shown here is derived from an EMBL/GenBank/DDBJ whole genome shotgun (WGS) entry which is preliminary data.</text>
</comment>
<dbReference type="GO" id="GO:0006281">
    <property type="term" value="P:DNA repair"/>
    <property type="evidence" value="ECO:0007669"/>
    <property type="project" value="InterPro"/>
</dbReference>
<dbReference type="GO" id="GO:0005524">
    <property type="term" value="F:ATP binding"/>
    <property type="evidence" value="ECO:0007669"/>
    <property type="project" value="InterPro"/>
</dbReference>
<dbReference type="GO" id="GO:0006310">
    <property type="term" value="P:DNA recombination"/>
    <property type="evidence" value="ECO:0007669"/>
    <property type="project" value="InterPro"/>
</dbReference>
<accession>A0A917G403</accession>
<dbReference type="SUPFAM" id="SSF56091">
    <property type="entry name" value="DNA ligase/mRNA capping enzyme, catalytic domain"/>
    <property type="match status" value="1"/>
</dbReference>
<sequence>MEVKLPEEPMAPISDPLLPKGPEWGFQIKWDGVRILARIRRTGEVELYSRKLLLKNSVYPEITRLLSAKAAELGDCLLDGEIVYWDGERPNFQKVLQRERMRGTASAAGADQEGRIVYVLFDLLSEHGIDLRRLPYQERHERLAGKFASKEPELFVTDLFHDGDTLWQWVAERQWEGVVSKRLSSPYREGKKHRDWLKKKTALIIEVEIVGLKLREGKVASLVMALEGAYFGSVSLGLDEAMKRLLHQQVISSAHSGSEAAGVSPFPALPKDLRGETIVWLKVPLPCRVTGLEMTSAGLLRHPKLVSFGHSGHTQ</sequence>
<dbReference type="Gene3D" id="3.30.470.30">
    <property type="entry name" value="DNA ligase/mRNA capping enzyme"/>
    <property type="match status" value="1"/>
</dbReference>
<reference evidence="5" key="1">
    <citation type="journal article" date="2014" name="Int. J. Syst. Evol. Microbiol.">
        <title>Complete genome sequence of Corynebacterium casei LMG S-19264T (=DSM 44701T), isolated from a smear-ripened cheese.</title>
        <authorList>
            <consortium name="US DOE Joint Genome Institute (JGI-PGF)"/>
            <person name="Walter F."/>
            <person name="Albersmeier A."/>
            <person name="Kalinowski J."/>
            <person name="Ruckert C."/>
        </authorList>
    </citation>
    <scope>NUCLEOTIDE SEQUENCE</scope>
    <source>
        <strain evidence="5">CGMCC 1.12987</strain>
    </source>
</reference>
<dbReference type="Pfam" id="PF01068">
    <property type="entry name" value="DNA_ligase_A_M"/>
    <property type="match status" value="1"/>
</dbReference>
<evidence type="ECO:0000256" key="2">
    <source>
        <dbReference type="ARBA" id="ARBA00022598"/>
    </source>
</evidence>
<dbReference type="RefSeq" id="WP_188533109.1">
    <property type="nucleotide sequence ID" value="NZ_JBHRVG010000001.1"/>
</dbReference>
<dbReference type="CDD" id="cd07906">
    <property type="entry name" value="Adenylation_DNA_ligase_LigD_LigC"/>
    <property type="match status" value="1"/>
</dbReference>
<dbReference type="GO" id="GO:0003910">
    <property type="term" value="F:DNA ligase (ATP) activity"/>
    <property type="evidence" value="ECO:0007669"/>
    <property type="project" value="UniProtKB-EC"/>
</dbReference>
<dbReference type="PROSITE" id="PS00697">
    <property type="entry name" value="DNA_LIGASE_A1"/>
    <property type="match status" value="1"/>
</dbReference>
<dbReference type="InterPro" id="IPR050191">
    <property type="entry name" value="ATP-dep_DNA_ligase"/>
</dbReference>
<evidence type="ECO:0000259" key="4">
    <source>
        <dbReference type="PROSITE" id="PS50160"/>
    </source>
</evidence>
<dbReference type="PROSITE" id="PS50160">
    <property type="entry name" value="DNA_LIGASE_A3"/>
    <property type="match status" value="1"/>
</dbReference>
<dbReference type="Proteomes" id="UP000644756">
    <property type="component" value="Unassembled WGS sequence"/>
</dbReference>
<dbReference type="Gene3D" id="3.30.1490.70">
    <property type="match status" value="1"/>
</dbReference>
<gene>
    <name evidence="5" type="ORF">GCM10010916_42770</name>
</gene>
<dbReference type="InterPro" id="IPR012340">
    <property type="entry name" value="NA-bd_OB-fold"/>
</dbReference>
<dbReference type="InterPro" id="IPR012310">
    <property type="entry name" value="DNA_ligase_ATP-dep_cent"/>
</dbReference>
<dbReference type="PANTHER" id="PTHR45674">
    <property type="entry name" value="DNA LIGASE 1/3 FAMILY MEMBER"/>
    <property type="match status" value="1"/>
</dbReference>
<organism evidence="5 6">
    <name type="scientific">Paenibacillus abyssi</name>
    <dbReference type="NCBI Taxonomy" id="1340531"/>
    <lineage>
        <taxon>Bacteria</taxon>
        <taxon>Bacillati</taxon>
        <taxon>Bacillota</taxon>
        <taxon>Bacilli</taxon>
        <taxon>Bacillales</taxon>
        <taxon>Paenibacillaceae</taxon>
        <taxon>Paenibacillus</taxon>
    </lineage>
</organism>
<dbReference type="Gene3D" id="2.40.50.140">
    <property type="entry name" value="Nucleic acid-binding proteins"/>
    <property type="match status" value="1"/>
</dbReference>
<keyword evidence="2" id="KW-0436">Ligase</keyword>
<feature type="domain" description="ATP-dependent DNA ligase family profile" evidence="4">
    <location>
        <begin position="109"/>
        <end position="232"/>
    </location>
</feature>
<proteinExistence type="inferred from homology"/>